<feature type="non-terminal residue" evidence="1">
    <location>
        <position position="154"/>
    </location>
</feature>
<accession>A0AAN4ZIL0</accession>
<reference evidence="2" key="1">
    <citation type="submission" date="2022-10" db="EMBL/GenBank/DDBJ databases">
        <title>Genome assembly of Pristionchus species.</title>
        <authorList>
            <person name="Yoshida K."/>
            <person name="Sommer R.J."/>
        </authorList>
    </citation>
    <scope>NUCLEOTIDE SEQUENCE [LARGE SCALE GENOMIC DNA]</scope>
    <source>
        <strain evidence="2">RS5460</strain>
    </source>
</reference>
<dbReference type="EMBL" id="BTRK01000002">
    <property type="protein sequence ID" value="GMR38365.1"/>
    <property type="molecule type" value="Genomic_DNA"/>
</dbReference>
<dbReference type="Proteomes" id="UP001328107">
    <property type="component" value="Unassembled WGS sequence"/>
</dbReference>
<gene>
    <name evidence="1" type="ORF">PMAYCL1PPCAC_08560</name>
</gene>
<keyword evidence="2" id="KW-1185">Reference proteome</keyword>
<evidence type="ECO:0000313" key="1">
    <source>
        <dbReference type="EMBL" id="GMR38365.1"/>
    </source>
</evidence>
<sequence length="154" mass="17401">SVSLCYHFTCDQIAHKLIPSEVKIPGKYACVVFEFQLPEIHPYFYDELYLRDVGSDKVHRFIDVFETCNYCVEGKGPWEVLLRGSYPIECKDEIIVLFTSQPTKVLPSNREWTCDVPNYELSTIVAPNSGAIQLTGTPSTGSVKVYLGVGRDEE</sequence>
<protein>
    <submittedName>
        <fullName evidence="1">Uncharacterized protein</fullName>
    </submittedName>
</protein>
<evidence type="ECO:0000313" key="2">
    <source>
        <dbReference type="Proteomes" id="UP001328107"/>
    </source>
</evidence>
<dbReference type="AlphaFoldDB" id="A0AAN4ZIL0"/>
<proteinExistence type="predicted"/>
<comment type="caution">
    <text evidence="1">The sequence shown here is derived from an EMBL/GenBank/DDBJ whole genome shotgun (WGS) entry which is preliminary data.</text>
</comment>
<name>A0AAN4ZIL0_9BILA</name>
<feature type="non-terminal residue" evidence="1">
    <location>
        <position position="1"/>
    </location>
</feature>
<organism evidence="1 2">
    <name type="scientific">Pristionchus mayeri</name>
    <dbReference type="NCBI Taxonomy" id="1317129"/>
    <lineage>
        <taxon>Eukaryota</taxon>
        <taxon>Metazoa</taxon>
        <taxon>Ecdysozoa</taxon>
        <taxon>Nematoda</taxon>
        <taxon>Chromadorea</taxon>
        <taxon>Rhabditida</taxon>
        <taxon>Rhabditina</taxon>
        <taxon>Diplogasteromorpha</taxon>
        <taxon>Diplogasteroidea</taxon>
        <taxon>Neodiplogasteridae</taxon>
        <taxon>Pristionchus</taxon>
    </lineage>
</organism>